<gene>
    <name evidence="4" type="ORF">NQU54_42925</name>
</gene>
<evidence type="ECO:0000259" key="2">
    <source>
        <dbReference type="Pfam" id="PF00326"/>
    </source>
</evidence>
<dbReference type="Gene3D" id="3.40.50.1820">
    <property type="entry name" value="alpha/beta hydrolase"/>
    <property type="match status" value="1"/>
</dbReference>
<evidence type="ECO:0000259" key="3">
    <source>
        <dbReference type="Pfam" id="PF00930"/>
    </source>
</evidence>
<dbReference type="GO" id="GO:0008236">
    <property type="term" value="F:serine-type peptidase activity"/>
    <property type="evidence" value="ECO:0007669"/>
    <property type="project" value="InterPro"/>
</dbReference>
<dbReference type="InterPro" id="IPR001375">
    <property type="entry name" value="Peptidase_S9_cat"/>
</dbReference>
<dbReference type="EMBL" id="JANIIC010000084">
    <property type="protein sequence ID" value="MCQ8835591.1"/>
    <property type="molecule type" value="Genomic_DNA"/>
</dbReference>
<evidence type="ECO:0000313" key="5">
    <source>
        <dbReference type="Proteomes" id="UP001142400"/>
    </source>
</evidence>
<feature type="transmembrane region" description="Helical" evidence="1">
    <location>
        <begin position="549"/>
        <end position="570"/>
    </location>
</feature>
<evidence type="ECO:0000256" key="1">
    <source>
        <dbReference type="SAM" id="Phobius"/>
    </source>
</evidence>
<dbReference type="Proteomes" id="UP001142400">
    <property type="component" value="Unassembled WGS sequence"/>
</dbReference>
<evidence type="ECO:0000313" key="4">
    <source>
        <dbReference type="EMBL" id="MCQ8835591.1"/>
    </source>
</evidence>
<keyword evidence="5" id="KW-1185">Reference proteome</keyword>
<protein>
    <submittedName>
        <fullName evidence="4">S9 family peptidase</fullName>
    </submittedName>
</protein>
<sequence>MTEPTPAPADDQEAPAMTSDLHARYAKAEALLKHNLKKLITSPRVTANWIGETDSFWYRNETGDRHAFVLVDAAAGTKRPAFDHDRLAEALAGVLGEKPDPKALPLADAEFRDGTVHVVVGRKEIAVSLDGYEATVVGEVRMDEATSPDGRWAVALREHNLWIRDITTGEERQLTTDGAEAYEYGVSTDAAAGRVLLEYLGLDTPPSVVWSPDSTRFVTHRLDQRELELMHLVRSVPLDGGRPKPMTYRYAVAGDEHIATSDFFVFDAATGTSVKARCAPVDASLVPAIDYGFVWWSEDQARVYWVSGDRGDHHVALHALDPDTGEVTVLAEERSDSQISLGPQQMDCNVRVLSNGDVLWWSQRSGWAHLYRYSTDGTVTTLTSGDWTVRHIVTVDEAARRVVFTAGGREPGSDPYLQQLCSVSLDGGQVTALTSDGLDHHAQPSPSGRFFVDVASRWDTPAVSVLRDRSGAVVLELERADATALYAAGWAPPERAVVKSADGETDLYCAIYRPHDFDPDRKYPVVEEIYPGPQISCAPLRFPLSGGPLTGAMFGAGGVFAALGFVAVVVDGRGSALRSKAFQDDARRSGDARFVDDHVSAVRQLAEARPWMDLDRVGIYGHSAGGYASTRAMLQEPDFYKVAVSSGGNHDNRINHAWWGEKYFGLKGDFDFDRQTNVALAGNLKGKLLLVHGEMDDNAVPHGTMRLVDALIKANKDFDLLILPNACHHMVPGAAYWNRRRWDYFVRHLMGETPPDYRIAEFPNPDFVLA</sequence>
<dbReference type="InterPro" id="IPR029058">
    <property type="entry name" value="AB_hydrolase_fold"/>
</dbReference>
<feature type="domain" description="Dipeptidylpeptidase IV N-terminal" evidence="3">
    <location>
        <begin position="140"/>
        <end position="461"/>
    </location>
</feature>
<dbReference type="AlphaFoldDB" id="A0A9X2M4P0"/>
<proteinExistence type="predicted"/>
<dbReference type="PANTHER" id="PTHR11731:SF118">
    <property type="entry name" value="BLR1971 PROTEIN"/>
    <property type="match status" value="1"/>
</dbReference>
<dbReference type="InterPro" id="IPR050278">
    <property type="entry name" value="Serine_Prot_S9B/DPPIV"/>
</dbReference>
<dbReference type="PANTHER" id="PTHR11731">
    <property type="entry name" value="PROTEASE FAMILY S9B,C DIPEPTIDYL-PEPTIDASE IV-RELATED"/>
    <property type="match status" value="1"/>
</dbReference>
<dbReference type="Pfam" id="PF00326">
    <property type="entry name" value="Peptidase_S9"/>
    <property type="match status" value="1"/>
</dbReference>
<dbReference type="Gene3D" id="2.140.10.30">
    <property type="entry name" value="Dipeptidylpeptidase IV, N-terminal domain"/>
    <property type="match status" value="1"/>
</dbReference>
<reference evidence="4" key="1">
    <citation type="submission" date="2022-06" db="EMBL/GenBank/DDBJ databases">
        <title>WGS of actinobacteria.</title>
        <authorList>
            <person name="Thawai C."/>
        </authorList>
    </citation>
    <scope>NUCLEOTIDE SEQUENCE</scope>
    <source>
        <strain evidence="4">DSM 42010</strain>
    </source>
</reference>
<dbReference type="GO" id="GO:0006508">
    <property type="term" value="P:proteolysis"/>
    <property type="evidence" value="ECO:0007669"/>
    <property type="project" value="InterPro"/>
</dbReference>
<keyword evidence="1" id="KW-0812">Transmembrane</keyword>
<dbReference type="RefSeq" id="WP_257635731.1">
    <property type="nucleotide sequence ID" value="NZ_JANIIC010000084.1"/>
</dbReference>
<accession>A0A9X2M4P0</accession>
<keyword evidence="1" id="KW-0472">Membrane</keyword>
<feature type="domain" description="Peptidase S9 prolyl oligopeptidase catalytic" evidence="2">
    <location>
        <begin position="559"/>
        <end position="749"/>
    </location>
</feature>
<dbReference type="InterPro" id="IPR002469">
    <property type="entry name" value="Peptidase_S9B_N"/>
</dbReference>
<dbReference type="SUPFAM" id="SSF82171">
    <property type="entry name" value="DPP6 N-terminal domain-like"/>
    <property type="match status" value="1"/>
</dbReference>
<keyword evidence="1" id="KW-1133">Transmembrane helix</keyword>
<dbReference type="Pfam" id="PF00930">
    <property type="entry name" value="DPPIV_N"/>
    <property type="match status" value="1"/>
</dbReference>
<dbReference type="SUPFAM" id="SSF53474">
    <property type="entry name" value="alpha/beta-Hydrolases"/>
    <property type="match status" value="1"/>
</dbReference>
<comment type="caution">
    <text evidence="4">The sequence shown here is derived from an EMBL/GenBank/DDBJ whole genome shotgun (WGS) entry which is preliminary data.</text>
</comment>
<name>A0A9X2M4P0_STRMQ</name>
<organism evidence="4 5">
    <name type="scientific">Streptomyces malaysiensis subsp. samsunensis</name>
    <dbReference type="NCBI Taxonomy" id="459658"/>
    <lineage>
        <taxon>Bacteria</taxon>
        <taxon>Bacillati</taxon>
        <taxon>Actinomycetota</taxon>
        <taxon>Actinomycetes</taxon>
        <taxon>Kitasatosporales</taxon>
        <taxon>Streptomycetaceae</taxon>
        <taxon>Streptomyces</taxon>
        <taxon>Streptomyces violaceusniger group</taxon>
    </lineage>
</organism>